<reference evidence="2" key="1">
    <citation type="submission" date="2010-08" db="EMBL/GenBank/DDBJ databases">
        <authorList>
            <consortium name="Caenorhabditis japonica Sequencing Consortium"/>
            <person name="Wilson R.K."/>
        </authorList>
    </citation>
    <scope>NUCLEOTIDE SEQUENCE [LARGE SCALE GENOMIC DNA]</scope>
    <source>
        <strain evidence="2">DF5081</strain>
    </source>
</reference>
<reference evidence="1" key="2">
    <citation type="submission" date="2022-06" db="UniProtKB">
        <authorList>
            <consortium name="EnsemblMetazoa"/>
        </authorList>
    </citation>
    <scope>IDENTIFICATION</scope>
    <source>
        <strain evidence="1">DF5081</strain>
    </source>
</reference>
<dbReference type="Pfam" id="PF14964">
    <property type="entry name" value="INTS15"/>
    <property type="match status" value="1"/>
</dbReference>
<evidence type="ECO:0000313" key="1">
    <source>
        <dbReference type="EnsemblMetazoa" id="CJA12614.1"/>
    </source>
</evidence>
<protein>
    <submittedName>
        <fullName evidence="1">Uncharacterized protein</fullName>
    </submittedName>
</protein>
<name>A0A8R1DWE3_CAEJA</name>
<dbReference type="PANTHER" id="PTHR14540">
    <property type="entry name" value="INTEGRATOR COMPLEX SUBUNIT 15"/>
    <property type="match status" value="1"/>
</dbReference>
<organism evidence="1 2">
    <name type="scientific">Caenorhabditis japonica</name>
    <dbReference type="NCBI Taxonomy" id="281687"/>
    <lineage>
        <taxon>Eukaryota</taxon>
        <taxon>Metazoa</taxon>
        <taxon>Ecdysozoa</taxon>
        <taxon>Nematoda</taxon>
        <taxon>Chromadorea</taxon>
        <taxon>Rhabditida</taxon>
        <taxon>Rhabditina</taxon>
        <taxon>Rhabditomorpha</taxon>
        <taxon>Rhabditoidea</taxon>
        <taxon>Rhabditidae</taxon>
        <taxon>Peloderinae</taxon>
        <taxon>Caenorhabditis</taxon>
    </lineage>
</organism>
<dbReference type="InterPro" id="IPR027844">
    <property type="entry name" value="INTS15"/>
</dbReference>
<dbReference type="EnsemblMetazoa" id="CJA12614.1">
    <property type="protein sequence ID" value="CJA12614.1"/>
    <property type="gene ID" value="WBGene00131818"/>
</dbReference>
<dbReference type="PANTHER" id="PTHR14540:SF2">
    <property type="entry name" value="INTEGRATOR COMPLEX SUBUNIT 15"/>
    <property type="match status" value="1"/>
</dbReference>
<sequence>MSRSRGSALAEKPEVQAMLDKDLFLIQPDRRTKMNPLQQFQMVRVLAQFFLERVDDGHRYAYFEAIFFGRQEDSMLHEYRISILFELVSFSVQYPVLQIFNHVMGWLCQMKNEEQAIIYSDRLIEMMVEHFVRLANEKNGLHEFLHPLDHTCLEFCALFVARAPLHGDVTVEMSELIVRYCSRNMQFILRHLRDTPWLGNDFAEKVVPKLVEKILADGVGLYADALGSCIAYFLLRWHIDSLANSERSGPTKRMEVVDLLLSPNYHWTKRRACMLAASIGASARSEDELQKELQDATDVPDQFRAVIELLSAGGVKEGTQQFLDKVSEMRLVDEQKRVVNQE</sequence>
<dbReference type="AlphaFoldDB" id="A0A8R1DWE3"/>
<keyword evidence="2" id="KW-1185">Reference proteome</keyword>
<proteinExistence type="predicted"/>
<dbReference type="Proteomes" id="UP000005237">
    <property type="component" value="Unassembled WGS sequence"/>
</dbReference>
<accession>A0A8R1DWE3</accession>
<evidence type="ECO:0000313" key="2">
    <source>
        <dbReference type="Proteomes" id="UP000005237"/>
    </source>
</evidence>